<reference evidence="4 5" key="1">
    <citation type="journal article" date="2020" name="Cell">
        <title>Large-Scale Comparative Analyses of Tick Genomes Elucidate Their Genetic Diversity and Vector Capacities.</title>
        <authorList>
            <consortium name="Tick Genome and Microbiome Consortium (TIGMIC)"/>
            <person name="Jia N."/>
            <person name="Wang J."/>
            <person name="Shi W."/>
            <person name="Du L."/>
            <person name="Sun Y."/>
            <person name="Zhan W."/>
            <person name="Jiang J.F."/>
            <person name="Wang Q."/>
            <person name="Zhang B."/>
            <person name="Ji P."/>
            <person name="Bell-Sakyi L."/>
            <person name="Cui X.M."/>
            <person name="Yuan T.T."/>
            <person name="Jiang B.G."/>
            <person name="Yang W.F."/>
            <person name="Lam T.T."/>
            <person name="Chang Q.C."/>
            <person name="Ding S.J."/>
            <person name="Wang X.J."/>
            <person name="Zhu J.G."/>
            <person name="Ruan X.D."/>
            <person name="Zhao L."/>
            <person name="Wei J.T."/>
            <person name="Ye R.Z."/>
            <person name="Que T.C."/>
            <person name="Du C.H."/>
            <person name="Zhou Y.H."/>
            <person name="Cheng J.X."/>
            <person name="Dai P.F."/>
            <person name="Guo W.B."/>
            <person name="Han X.H."/>
            <person name="Huang E.J."/>
            <person name="Li L.F."/>
            <person name="Wei W."/>
            <person name="Gao Y.C."/>
            <person name="Liu J.Z."/>
            <person name="Shao H.Z."/>
            <person name="Wang X."/>
            <person name="Wang C.C."/>
            <person name="Yang T.C."/>
            <person name="Huo Q.B."/>
            <person name="Li W."/>
            <person name="Chen H.Y."/>
            <person name="Chen S.E."/>
            <person name="Zhou L.G."/>
            <person name="Ni X.B."/>
            <person name="Tian J.H."/>
            <person name="Sheng Y."/>
            <person name="Liu T."/>
            <person name="Pan Y.S."/>
            <person name="Xia L.Y."/>
            <person name="Li J."/>
            <person name="Zhao F."/>
            <person name="Cao W.C."/>
        </authorList>
    </citation>
    <scope>NUCLEOTIDE SEQUENCE [LARGE SCALE GENOMIC DNA]</scope>
    <source>
        <strain evidence="4">HaeL-2018</strain>
    </source>
</reference>
<keyword evidence="1" id="KW-0862">Zinc</keyword>
<dbReference type="SUPFAM" id="SSF57756">
    <property type="entry name" value="Retrovirus zinc finger-like domains"/>
    <property type="match status" value="1"/>
</dbReference>
<feature type="compositionally biased region" description="Polar residues" evidence="2">
    <location>
        <begin position="279"/>
        <end position="288"/>
    </location>
</feature>
<dbReference type="OMA" id="ECKEANC"/>
<dbReference type="GO" id="GO:0003676">
    <property type="term" value="F:nucleic acid binding"/>
    <property type="evidence" value="ECO:0007669"/>
    <property type="project" value="InterPro"/>
</dbReference>
<dbReference type="PROSITE" id="PS50158">
    <property type="entry name" value="ZF_CCHC"/>
    <property type="match status" value="1"/>
</dbReference>
<dbReference type="OrthoDB" id="9352756at2759"/>
<dbReference type="EMBL" id="JABSTR010000010">
    <property type="protein sequence ID" value="KAH9379945.1"/>
    <property type="molecule type" value="Genomic_DNA"/>
</dbReference>
<evidence type="ECO:0000256" key="1">
    <source>
        <dbReference type="PROSITE-ProRule" id="PRU00047"/>
    </source>
</evidence>
<feature type="domain" description="CCHC-type" evidence="3">
    <location>
        <begin position="67"/>
        <end position="81"/>
    </location>
</feature>
<feature type="compositionally biased region" description="Polar residues" evidence="2">
    <location>
        <begin position="227"/>
        <end position="237"/>
    </location>
</feature>
<dbReference type="Proteomes" id="UP000821853">
    <property type="component" value="Chromosome 8"/>
</dbReference>
<gene>
    <name evidence="4" type="ORF">HPB48_017025</name>
</gene>
<evidence type="ECO:0000256" key="2">
    <source>
        <dbReference type="SAM" id="MobiDB-lite"/>
    </source>
</evidence>
<keyword evidence="1" id="KW-0479">Metal-binding</keyword>
<feature type="region of interest" description="Disordered" evidence="2">
    <location>
        <begin position="144"/>
        <end position="288"/>
    </location>
</feature>
<name>A0A9J6GYR6_HAELO</name>
<sequence length="288" mass="31383">MIEDYGDVKDVRQDPWGASGFETAAESTTRLVRMTLRDGLTPDDLPHILKFYGGSVLVVVPGRAPQCLRCCQRGHIRRDCRTPRSFMCKAFGQLGQDCVPTYAKVIGRAGEPDVSPHIMDEEDAEAAAASTAAAIELHEAEVNGVSDTMDPPPENAEGGSGNATKEPETTSKTNGGDIPSTSAPAPDEDETAVKDQPDEEKDDETGSQHSENSTLTQKSDGFRTADETTNPPANNRKTALPKRRRETGPSDEQRLKQLEREWAKAASKKGKFLTRENRSLSASRTQRK</sequence>
<keyword evidence="5" id="KW-1185">Reference proteome</keyword>
<accession>A0A9J6GYR6</accession>
<protein>
    <recommendedName>
        <fullName evidence="3">CCHC-type domain-containing protein</fullName>
    </recommendedName>
</protein>
<evidence type="ECO:0000259" key="3">
    <source>
        <dbReference type="PROSITE" id="PS50158"/>
    </source>
</evidence>
<comment type="caution">
    <text evidence="4">The sequence shown here is derived from an EMBL/GenBank/DDBJ whole genome shotgun (WGS) entry which is preliminary data.</text>
</comment>
<evidence type="ECO:0000313" key="4">
    <source>
        <dbReference type="EMBL" id="KAH9379945.1"/>
    </source>
</evidence>
<feature type="compositionally biased region" description="Basic and acidic residues" evidence="2">
    <location>
        <begin position="246"/>
        <end position="263"/>
    </location>
</feature>
<proteinExistence type="predicted"/>
<dbReference type="InterPro" id="IPR036875">
    <property type="entry name" value="Znf_CCHC_sf"/>
</dbReference>
<dbReference type="GO" id="GO:0008270">
    <property type="term" value="F:zinc ion binding"/>
    <property type="evidence" value="ECO:0007669"/>
    <property type="project" value="UniProtKB-KW"/>
</dbReference>
<evidence type="ECO:0000313" key="5">
    <source>
        <dbReference type="Proteomes" id="UP000821853"/>
    </source>
</evidence>
<feature type="compositionally biased region" description="Polar residues" evidence="2">
    <location>
        <begin position="170"/>
        <end position="183"/>
    </location>
</feature>
<dbReference type="VEuPathDB" id="VectorBase:HLOH_057113"/>
<feature type="compositionally biased region" description="Polar residues" evidence="2">
    <location>
        <begin position="207"/>
        <end position="219"/>
    </location>
</feature>
<dbReference type="AlphaFoldDB" id="A0A9J6GYR6"/>
<keyword evidence="1" id="KW-0863">Zinc-finger</keyword>
<dbReference type="InterPro" id="IPR001878">
    <property type="entry name" value="Znf_CCHC"/>
</dbReference>
<organism evidence="4 5">
    <name type="scientific">Haemaphysalis longicornis</name>
    <name type="common">Bush tick</name>
    <dbReference type="NCBI Taxonomy" id="44386"/>
    <lineage>
        <taxon>Eukaryota</taxon>
        <taxon>Metazoa</taxon>
        <taxon>Ecdysozoa</taxon>
        <taxon>Arthropoda</taxon>
        <taxon>Chelicerata</taxon>
        <taxon>Arachnida</taxon>
        <taxon>Acari</taxon>
        <taxon>Parasitiformes</taxon>
        <taxon>Ixodida</taxon>
        <taxon>Ixodoidea</taxon>
        <taxon>Ixodidae</taxon>
        <taxon>Haemaphysalinae</taxon>
        <taxon>Haemaphysalis</taxon>
    </lineage>
</organism>